<gene>
    <name evidence="3" type="ORF">JOF36_000398</name>
</gene>
<feature type="compositionally biased region" description="Acidic residues" evidence="1">
    <location>
        <begin position="84"/>
        <end position="95"/>
    </location>
</feature>
<feature type="region of interest" description="Disordered" evidence="1">
    <location>
        <begin position="1"/>
        <end position="123"/>
    </location>
</feature>
<keyword evidence="4" id="KW-1185">Reference proteome</keyword>
<dbReference type="Pfam" id="PF13845">
    <property type="entry name" value="Septum_form"/>
    <property type="match status" value="1"/>
</dbReference>
<evidence type="ECO:0000256" key="1">
    <source>
        <dbReference type="SAM" id="MobiDB-lite"/>
    </source>
</evidence>
<proteinExistence type="predicted"/>
<dbReference type="EMBL" id="JAGINU010000001">
    <property type="protein sequence ID" value="MBP2364702.1"/>
    <property type="molecule type" value="Genomic_DNA"/>
</dbReference>
<evidence type="ECO:0000313" key="4">
    <source>
        <dbReference type="Proteomes" id="UP001519295"/>
    </source>
</evidence>
<reference evidence="3 4" key="1">
    <citation type="submission" date="2021-03" db="EMBL/GenBank/DDBJ databases">
        <title>Sequencing the genomes of 1000 actinobacteria strains.</title>
        <authorList>
            <person name="Klenk H.-P."/>
        </authorList>
    </citation>
    <scope>NUCLEOTIDE SEQUENCE [LARGE SCALE GENOMIC DNA]</scope>
    <source>
        <strain evidence="3 4">DSM 45256</strain>
    </source>
</reference>
<name>A0ABS4VLA5_9PSEU</name>
<feature type="compositionally biased region" description="Low complexity" evidence="1">
    <location>
        <begin position="466"/>
        <end position="476"/>
    </location>
</feature>
<evidence type="ECO:0000259" key="2">
    <source>
        <dbReference type="Pfam" id="PF13845"/>
    </source>
</evidence>
<evidence type="ECO:0000313" key="3">
    <source>
        <dbReference type="EMBL" id="MBP2364702.1"/>
    </source>
</evidence>
<dbReference type="RefSeq" id="WP_210024732.1">
    <property type="nucleotide sequence ID" value="NZ_JAGINU010000001.1"/>
</dbReference>
<feature type="compositionally biased region" description="Low complexity" evidence="1">
    <location>
        <begin position="424"/>
        <end position="457"/>
    </location>
</feature>
<organism evidence="3 4">
    <name type="scientific">Pseudonocardia parietis</name>
    <dbReference type="NCBI Taxonomy" id="570936"/>
    <lineage>
        <taxon>Bacteria</taxon>
        <taxon>Bacillati</taxon>
        <taxon>Actinomycetota</taxon>
        <taxon>Actinomycetes</taxon>
        <taxon>Pseudonocardiales</taxon>
        <taxon>Pseudonocardiaceae</taxon>
        <taxon>Pseudonocardia</taxon>
    </lineage>
</organism>
<dbReference type="Proteomes" id="UP001519295">
    <property type="component" value="Unassembled WGS sequence"/>
</dbReference>
<feature type="domain" description="Septum formation-related" evidence="2">
    <location>
        <begin position="180"/>
        <end position="394"/>
    </location>
</feature>
<accession>A0ABS4VLA5</accession>
<protein>
    <recommendedName>
        <fullName evidence="2">Septum formation-related domain-containing protein</fullName>
    </recommendedName>
</protein>
<feature type="region of interest" description="Disordered" evidence="1">
    <location>
        <begin position="424"/>
        <end position="493"/>
    </location>
</feature>
<feature type="compositionally biased region" description="Low complexity" evidence="1">
    <location>
        <begin position="14"/>
        <end position="34"/>
    </location>
</feature>
<feature type="compositionally biased region" description="Low complexity" evidence="1">
    <location>
        <begin position="63"/>
        <end position="74"/>
    </location>
</feature>
<dbReference type="InterPro" id="IPR026004">
    <property type="entry name" value="Septum_form"/>
</dbReference>
<comment type="caution">
    <text evidence="3">The sequence shown here is derived from an EMBL/GenBank/DDBJ whole genome shotgun (WGS) entry which is preliminary data.</text>
</comment>
<sequence>MDPSSPAGSAPRSDAPGPDAPGPDATGADATGTDAADEQAYDGYDGRYSRGGGSPSTSVLARPEPATSAAPVAPTRRRRRIDESDGADGADEQGASDEPGGTDGDTALVTADRPATGGGGLRGARRVGIGILVGAFLMFAVASLDSLLGAEVPVLGSFASSGVPPRVEEPPPLPPPPDTPGTCLNWGRADATDTTAVNCAQQHRFEQAGRVELVDQPVFPPDAAWQQLVSERCTPVVTKYLNGKFDPEGKFRVGALKPSKARWDGGDRGMRCGLQAASRSGAMLPITGKVAEQDQSSIQAAGTCLAIDDRTVGDPTDCAGPHAVEVVGVVDLGTEFPEAWPAIEDQDKFLQPACTDAANAFAGNDKVIGEKGLTVYWGNLAEESWKAGSRKVNCNIGTLLPDGSGFASLAGSVKGNLVVGDQAAPPAATAPGAPSTPGSPADPAAPTDPAAPADGSPEPGDQPGSEQPTAPGTGTEPPEELDVPPGLPGLGGE</sequence>